<keyword evidence="12 13" id="KW-0472">Membrane</keyword>
<evidence type="ECO:0000256" key="9">
    <source>
        <dbReference type="ARBA" id="ARBA00022840"/>
    </source>
</evidence>
<dbReference type="PROSITE" id="PS50109">
    <property type="entry name" value="HIS_KIN"/>
    <property type="match status" value="1"/>
</dbReference>
<evidence type="ECO:0000313" key="16">
    <source>
        <dbReference type="Proteomes" id="UP000658980"/>
    </source>
</evidence>
<dbReference type="InterPro" id="IPR005467">
    <property type="entry name" value="His_kinase_dom"/>
</dbReference>
<evidence type="ECO:0000256" key="8">
    <source>
        <dbReference type="ARBA" id="ARBA00022777"/>
    </source>
</evidence>
<dbReference type="SUPFAM" id="SSF55874">
    <property type="entry name" value="ATPase domain of HSP90 chaperone/DNA topoisomerase II/histidine kinase"/>
    <property type="match status" value="1"/>
</dbReference>
<keyword evidence="16" id="KW-1185">Reference proteome</keyword>
<dbReference type="InterPro" id="IPR003594">
    <property type="entry name" value="HATPase_dom"/>
</dbReference>
<dbReference type="Gene3D" id="3.30.565.10">
    <property type="entry name" value="Histidine kinase-like ATPase, C-terminal domain"/>
    <property type="match status" value="1"/>
</dbReference>
<evidence type="ECO:0000256" key="11">
    <source>
        <dbReference type="ARBA" id="ARBA00023012"/>
    </source>
</evidence>
<comment type="catalytic activity">
    <reaction evidence="1">
        <text>ATP + protein L-histidine = ADP + protein N-phospho-L-histidine.</text>
        <dbReference type="EC" id="2.7.13.3"/>
    </reaction>
</comment>
<evidence type="ECO:0000256" key="6">
    <source>
        <dbReference type="ARBA" id="ARBA00022692"/>
    </source>
</evidence>
<feature type="transmembrane region" description="Helical" evidence="13">
    <location>
        <begin position="31"/>
        <end position="52"/>
    </location>
</feature>
<keyword evidence="9" id="KW-0067">ATP-binding</keyword>
<evidence type="ECO:0000313" key="15">
    <source>
        <dbReference type="EMBL" id="MBD8015593.1"/>
    </source>
</evidence>
<dbReference type="InterPro" id="IPR036890">
    <property type="entry name" value="HATPase_C_sf"/>
</dbReference>
<dbReference type="SMART" id="SM00387">
    <property type="entry name" value="HATPase_c"/>
    <property type="match status" value="1"/>
</dbReference>
<evidence type="ECO:0000256" key="12">
    <source>
        <dbReference type="ARBA" id="ARBA00023136"/>
    </source>
</evidence>
<organism evidence="15 16">
    <name type="scientific">Planococcus wigleyi</name>
    <dbReference type="NCBI Taxonomy" id="2762216"/>
    <lineage>
        <taxon>Bacteria</taxon>
        <taxon>Bacillati</taxon>
        <taxon>Bacillota</taxon>
        <taxon>Bacilli</taxon>
        <taxon>Bacillales</taxon>
        <taxon>Caryophanaceae</taxon>
        <taxon>Planococcus</taxon>
    </lineage>
</organism>
<evidence type="ECO:0000256" key="13">
    <source>
        <dbReference type="SAM" id="Phobius"/>
    </source>
</evidence>
<dbReference type="EC" id="2.7.13.3" evidence="3"/>
<evidence type="ECO:0000256" key="4">
    <source>
        <dbReference type="ARBA" id="ARBA00022475"/>
    </source>
</evidence>
<keyword evidence="4" id="KW-1003">Cell membrane</keyword>
<dbReference type="EMBL" id="JACSPU010000004">
    <property type="protein sequence ID" value="MBD8015593.1"/>
    <property type="molecule type" value="Genomic_DNA"/>
</dbReference>
<feature type="domain" description="Histidine kinase" evidence="14">
    <location>
        <begin position="118"/>
        <end position="325"/>
    </location>
</feature>
<dbReference type="Proteomes" id="UP000658980">
    <property type="component" value="Unassembled WGS sequence"/>
</dbReference>
<comment type="caution">
    <text evidence="15">The sequence shown here is derived from an EMBL/GenBank/DDBJ whole genome shotgun (WGS) entry which is preliminary data.</text>
</comment>
<evidence type="ECO:0000256" key="7">
    <source>
        <dbReference type="ARBA" id="ARBA00022741"/>
    </source>
</evidence>
<dbReference type="Pfam" id="PF02518">
    <property type="entry name" value="HATPase_c"/>
    <property type="match status" value="1"/>
</dbReference>
<evidence type="ECO:0000256" key="3">
    <source>
        <dbReference type="ARBA" id="ARBA00012438"/>
    </source>
</evidence>
<protein>
    <recommendedName>
        <fullName evidence="3">histidine kinase</fullName>
        <ecNumber evidence="3">2.7.13.3</ecNumber>
    </recommendedName>
</protein>
<keyword evidence="8 15" id="KW-0418">Kinase</keyword>
<keyword evidence="6 13" id="KW-0812">Transmembrane</keyword>
<reference evidence="15 16" key="1">
    <citation type="submission" date="2020-08" db="EMBL/GenBank/DDBJ databases">
        <title>A Genomic Blueprint of the Chicken Gut Microbiome.</title>
        <authorList>
            <person name="Gilroy R."/>
            <person name="Ravi A."/>
            <person name="Getino M."/>
            <person name="Pursley I."/>
            <person name="Horton D.L."/>
            <person name="Alikhan N.-F."/>
            <person name="Baker D."/>
            <person name="Gharbi K."/>
            <person name="Hall N."/>
            <person name="Watson M."/>
            <person name="Adriaenssens E.M."/>
            <person name="Foster-Nyarko E."/>
            <person name="Jarju S."/>
            <person name="Secka A."/>
            <person name="Antonio M."/>
            <person name="Oren A."/>
            <person name="Chaudhuri R."/>
            <person name="La Ragione R.M."/>
            <person name="Hildebrand F."/>
            <person name="Pallen M.J."/>
        </authorList>
    </citation>
    <scope>NUCLEOTIDE SEQUENCE [LARGE SCALE GENOMIC DNA]</scope>
    <source>
        <strain evidence="15 16">Sa1BUA13</strain>
    </source>
</reference>
<keyword evidence="11" id="KW-0902">Two-component regulatory system</keyword>
<evidence type="ECO:0000259" key="14">
    <source>
        <dbReference type="PROSITE" id="PS50109"/>
    </source>
</evidence>
<comment type="subcellular location">
    <subcellularLocation>
        <location evidence="2">Cell membrane</location>
        <topology evidence="2">Multi-pass membrane protein</topology>
    </subcellularLocation>
</comment>
<evidence type="ECO:0000256" key="2">
    <source>
        <dbReference type="ARBA" id="ARBA00004651"/>
    </source>
</evidence>
<gene>
    <name evidence="15" type="ORF">H9630_12265</name>
</gene>
<proteinExistence type="predicted"/>
<keyword evidence="5" id="KW-0808">Transferase</keyword>
<dbReference type="PANTHER" id="PTHR45453:SF2">
    <property type="entry name" value="HISTIDINE KINASE"/>
    <property type="match status" value="1"/>
</dbReference>
<keyword evidence="7" id="KW-0547">Nucleotide-binding</keyword>
<keyword evidence="10 13" id="KW-1133">Transmembrane helix</keyword>
<dbReference type="GO" id="GO:0016301">
    <property type="term" value="F:kinase activity"/>
    <property type="evidence" value="ECO:0007669"/>
    <property type="project" value="UniProtKB-KW"/>
</dbReference>
<name>A0ABR8WEY1_9BACL</name>
<dbReference type="PANTHER" id="PTHR45453">
    <property type="entry name" value="PHOSPHATE REGULON SENSOR PROTEIN PHOR"/>
    <property type="match status" value="1"/>
</dbReference>
<dbReference type="InterPro" id="IPR050351">
    <property type="entry name" value="BphY/WalK/GraS-like"/>
</dbReference>
<evidence type="ECO:0000256" key="5">
    <source>
        <dbReference type="ARBA" id="ARBA00022679"/>
    </source>
</evidence>
<evidence type="ECO:0000256" key="1">
    <source>
        <dbReference type="ARBA" id="ARBA00000085"/>
    </source>
</evidence>
<accession>A0ABR8WEY1</accession>
<sequence>MKSWIFFFFLSLLSADLLLWLDPGIDVEISSLVYVNALLLIAFIAFISWRYYRETAYIRQLALLEEETETDWYEALPDPIFERDEQVNDMLQSAGISFSKQLSVVRQNTIIQDDYIAGWVHEAKAPLTAMKLVIDANRKDPHMRKIETEWLRIFLLVDQQLYISRLSSLESDYVLERVPLQEIIAAEVRELMSWCREKNLAIEMEGLETNVVTDRKWCRFIVRQILSNAVKYSPRDGTIHIAARTEAAGHCILSIKDQGAGIPDHDMPRIFDKGFTGGMGRLHNTATGLGLYLAKTVSNKIGIRLSAVSTKDKGTILEMGFSLENDFDQIRR</sequence>
<evidence type="ECO:0000256" key="10">
    <source>
        <dbReference type="ARBA" id="ARBA00022989"/>
    </source>
</evidence>